<keyword evidence="10" id="KW-1185">Reference proteome</keyword>
<dbReference type="Gene3D" id="3.30.70.100">
    <property type="match status" value="1"/>
</dbReference>
<dbReference type="GO" id="GO:0046872">
    <property type="term" value="F:metal ion binding"/>
    <property type="evidence" value="ECO:0007669"/>
    <property type="project" value="UniProtKB-KW"/>
</dbReference>
<dbReference type="PANTHER" id="PTHR46365:SF1">
    <property type="entry name" value="COPPER TRANSPORT PROTEIN ATOX1"/>
    <property type="match status" value="1"/>
</dbReference>
<dbReference type="PROSITE" id="PS50846">
    <property type="entry name" value="HMA_2"/>
    <property type="match status" value="1"/>
</dbReference>
<dbReference type="OrthoDB" id="689350at2759"/>
<keyword evidence="3" id="KW-0187">Copper transport</keyword>
<evidence type="ECO:0000313" key="9">
    <source>
        <dbReference type="EMBL" id="OBA25809.1"/>
    </source>
</evidence>
<dbReference type="EMBL" id="LXPE01000043">
    <property type="protein sequence ID" value="OBA25809.1"/>
    <property type="molecule type" value="Genomic_DNA"/>
</dbReference>
<dbReference type="Proteomes" id="UP000092321">
    <property type="component" value="Unassembled WGS sequence"/>
</dbReference>
<keyword evidence="6" id="KW-0143">Chaperone</keyword>
<proteinExistence type="inferred from homology"/>
<feature type="domain" description="HMA" evidence="8">
    <location>
        <begin position="2"/>
        <end position="73"/>
    </location>
</feature>
<evidence type="ECO:0000256" key="3">
    <source>
        <dbReference type="ARBA" id="ARBA00022796"/>
    </source>
</evidence>
<dbReference type="InterPro" id="IPR051881">
    <property type="entry name" value="Copper_transport_ATOX1-like"/>
</dbReference>
<dbReference type="GO" id="GO:0005829">
    <property type="term" value="C:cytosol"/>
    <property type="evidence" value="ECO:0007669"/>
    <property type="project" value="TreeGrafter"/>
</dbReference>
<evidence type="ECO:0000256" key="2">
    <source>
        <dbReference type="ARBA" id="ARBA00022723"/>
    </source>
</evidence>
<dbReference type="CDD" id="cd00371">
    <property type="entry name" value="HMA"/>
    <property type="match status" value="1"/>
</dbReference>
<dbReference type="GO" id="GO:0016531">
    <property type="term" value="F:copper chaperone activity"/>
    <property type="evidence" value="ECO:0007669"/>
    <property type="project" value="TreeGrafter"/>
</dbReference>
<keyword evidence="5" id="KW-0406">Ion transport</keyword>
<evidence type="ECO:0000256" key="4">
    <source>
        <dbReference type="ARBA" id="ARBA00023008"/>
    </source>
</evidence>
<protein>
    <recommendedName>
        <fullName evidence="8">HMA domain-containing protein</fullName>
    </recommendedName>
</protein>
<dbReference type="Pfam" id="PF00403">
    <property type="entry name" value="HMA"/>
    <property type="match status" value="1"/>
</dbReference>
<evidence type="ECO:0000256" key="7">
    <source>
        <dbReference type="ARBA" id="ARBA00038171"/>
    </source>
</evidence>
<organism evidence="9 10">
    <name type="scientific">Hanseniaspora valbyensis NRRL Y-1626</name>
    <dbReference type="NCBI Taxonomy" id="766949"/>
    <lineage>
        <taxon>Eukaryota</taxon>
        <taxon>Fungi</taxon>
        <taxon>Dikarya</taxon>
        <taxon>Ascomycota</taxon>
        <taxon>Saccharomycotina</taxon>
        <taxon>Saccharomycetes</taxon>
        <taxon>Saccharomycodales</taxon>
        <taxon>Saccharomycodaceae</taxon>
        <taxon>Hanseniaspora</taxon>
    </lineage>
</organism>
<dbReference type="InterPro" id="IPR006121">
    <property type="entry name" value="HMA_dom"/>
</dbReference>
<dbReference type="InterPro" id="IPR036163">
    <property type="entry name" value="HMA_dom_sf"/>
</dbReference>
<accession>A0A1B7TAP4</accession>
<dbReference type="GO" id="GO:0006825">
    <property type="term" value="P:copper ion transport"/>
    <property type="evidence" value="ECO:0007669"/>
    <property type="project" value="UniProtKB-KW"/>
</dbReference>
<keyword evidence="1" id="KW-0813">Transport</keyword>
<dbReference type="AlphaFoldDB" id="A0A1B7TAP4"/>
<reference evidence="10" key="1">
    <citation type="journal article" date="2016" name="Proc. Natl. Acad. Sci. U.S.A.">
        <title>Comparative genomics of biotechnologically important yeasts.</title>
        <authorList>
            <person name="Riley R."/>
            <person name="Haridas S."/>
            <person name="Wolfe K.H."/>
            <person name="Lopes M.R."/>
            <person name="Hittinger C.T."/>
            <person name="Goeker M."/>
            <person name="Salamov A.A."/>
            <person name="Wisecaver J.H."/>
            <person name="Long T.M."/>
            <person name="Calvey C.H."/>
            <person name="Aerts A.L."/>
            <person name="Barry K.W."/>
            <person name="Choi C."/>
            <person name="Clum A."/>
            <person name="Coughlan A.Y."/>
            <person name="Deshpande S."/>
            <person name="Douglass A.P."/>
            <person name="Hanson S.J."/>
            <person name="Klenk H.-P."/>
            <person name="LaButti K.M."/>
            <person name="Lapidus A."/>
            <person name="Lindquist E.A."/>
            <person name="Lipzen A.M."/>
            <person name="Meier-Kolthoff J.P."/>
            <person name="Ohm R.A."/>
            <person name="Otillar R.P."/>
            <person name="Pangilinan J.L."/>
            <person name="Peng Y."/>
            <person name="Rokas A."/>
            <person name="Rosa C.A."/>
            <person name="Scheuner C."/>
            <person name="Sibirny A.A."/>
            <person name="Slot J.C."/>
            <person name="Stielow J.B."/>
            <person name="Sun H."/>
            <person name="Kurtzman C.P."/>
            <person name="Blackwell M."/>
            <person name="Grigoriev I.V."/>
            <person name="Jeffries T.W."/>
        </authorList>
    </citation>
    <scope>NUCLEOTIDE SEQUENCE [LARGE SCALE GENOMIC DNA]</scope>
    <source>
        <strain evidence="10">NRRL Y-1626</strain>
    </source>
</reference>
<gene>
    <name evidence="9" type="ORF">HANVADRAFT_59940</name>
</gene>
<sequence>MSKTLTFDCKMSCSGCSSAIERIITKNKDKLHIINYSISLEKQEVIVEYDNEAGDVTDAIILDKLKKSGKEISLRQ</sequence>
<evidence type="ECO:0000259" key="8">
    <source>
        <dbReference type="PROSITE" id="PS50846"/>
    </source>
</evidence>
<evidence type="ECO:0000313" key="10">
    <source>
        <dbReference type="Proteomes" id="UP000092321"/>
    </source>
</evidence>
<keyword evidence="4" id="KW-0186">Copper</keyword>
<keyword evidence="2" id="KW-0479">Metal-binding</keyword>
<dbReference type="SUPFAM" id="SSF55008">
    <property type="entry name" value="HMA, heavy metal-associated domain"/>
    <property type="match status" value="1"/>
</dbReference>
<evidence type="ECO:0000256" key="5">
    <source>
        <dbReference type="ARBA" id="ARBA00023065"/>
    </source>
</evidence>
<comment type="caution">
    <text evidence="9">The sequence shown here is derived from an EMBL/GenBank/DDBJ whole genome shotgun (WGS) entry which is preliminary data.</text>
</comment>
<name>A0A1B7TAP4_9ASCO</name>
<dbReference type="PANTHER" id="PTHR46365">
    <property type="entry name" value="COPPER TRANSPORT PROTEIN ATOX1"/>
    <property type="match status" value="1"/>
</dbReference>
<evidence type="ECO:0000256" key="6">
    <source>
        <dbReference type="ARBA" id="ARBA00023186"/>
    </source>
</evidence>
<evidence type="ECO:0000256" key="1">
    <source>
        <dbReference type="ARBA" id="ARBA00022448"/>
    </source>
</evidence>
<comment type="similarity">
    <text evidence="7">Belongs to the ATX1 family.</text>
</comment>